<dbReference type="PROSITE" id="PS50893">
    <property type="entry name" value="ABC_TRANSPORTER_2"/>
    <property type="match status" value="1"/>
</dbReference>
<dbReference type="Pfam" id="PF00005">
    <property type="entry name" value="ABC_tran"/>
    <property type="match status" value="1"/>
</dbReference>
<comment type="caution">
    <text evidence="4">The sequence shown here is derived from an EMBL/GenBank/DDBJ whole genome shotgun (WGS) entry which is preliminary data.</text>
</comment>
<proteinExistence type="predicted"/>
<evidence type="ECO:0000313" key="4">
    <source>
        <dbReference type="EMBL" id="PKF69577.1"/>
    </source>
</evidence>
<keyword evidence="2 4" id="KW-0067">ATP-binding</keyword>
<dbReference type="InterPro" id="IPR017871">
    <property type="entry name" value="ABC_transporter-like_CS"/>
</dbReference>
<evidence type="ECO:0000256" key="1">
    <source>
        <dbReference type="ARBA" id="ARBA00022741"/>
    </source>
</evidence>
<reference evidence="4 5" key="1">
    <citation type="submission" date="2017-12" db="EMBL/GenBank/DDBJ databases">
        <title>Corynebacterium mastitidis 16-1433 Genome.</title>
        <authorList>
            <person name="Gulvik C.A."/>
        </authorList>
    </citation>
    <scope>NUCLEOTIDE SEQUENCE [LARGE SCALE GENOMIC DNA]</scope>
    <source>
        <strain evidence="4 5">16-1433</strain>
    </source>
</reference>
<dbReference type="InterPro" id="IPR003593">
    <property type="entry name" value="AAA+_ATPase"/>
</dbReference>
<dbReference type="GO" id="GO:0005886">
    <property type="term" value="C:plasma membrane"/>
    <property type="evidence" value="ECO:0007669"/>
    <property type="project" value="TreeGrafter"/>
</dbReference>
<dbReference type="PANTHER" id="PTHR24220">
    <property type="entry name" value="IMPORT ATP-BINDING PROTEIN"/>
    <property type="match status" value="1"/>
</dbReference>
<sequence length="228" mass="24402">MTAHTHPALEALDVTVRLDGAAVLSRLNLSASAGDSVSIVGRSGEGKTTLLHTLAGLITPEEGSVYVNGRSLSGLSAREHDALRLSEIGYVFQFSELVPELTLAENVMLPRYVRGEPRTKVRRDALDVLAGVGIDRDTAHRRPARVSGGQAQRAAIARALSIEPTVLLADEPTGALDPATSESVLSTLLEQTLSRGTCLIMVTHDEEVSRTTHRRLELRGGRLNEKAA</sequence>
<dbReference type="RefSeq" id="WP_101172887.1">
    <property type="nucleotide sequence ID" value="NZ_JAKRKB010000012.1"/>
</dbReference>
<protein>
    <submittedName>
        <fullName evidence="4">Macrolide ABC transporter ATP-binding protein</fullName>
    </submittedName>
</protein>
<dbReference type="Proteomes" id="UP000233249">
    <property type="component" value="Unassembled WGS sequence"/>
</dbReference>
<dbReference type="InterPro" id="IPR003439">
    <property type="entry name" value="ABC_transporter-like_ATP-bd"/>
</dbReference>
<accession>A0A2N0XA74</accession>
<dbReference type="InterPro" id="IPR015854">
    <property type="entry name" value="ABC_transpr_LolD-like"/>
</dbReference>
<dbReference type="GO" id="GO:0005524">
    <property type="term" value="F:ATP binding"/>
    <property type="evidence" value="ECO:0007669"/>
    <property type="project" value="UniProtKB-KW"/>
</dbReference>
<feature type="domain" description="ABC transporter" evidence="3">
    <location>
        <begin position="9"/>
        <end position="228"/>
    </location>
</feature>
<name>A0A2N0XA74_9CORY</name>
<evidence type="ECO:0000259" key="3">
    <source>
        <dbReference type="PROSITE" id="PS50893"/>
    </source>
</evidence>
<dbReference type="PROSITE" id="PS00211">
    <property type="entry name" value="ABC_TRANSPORTER_1"/>
    <property type="match status" value="1"/>
</dbReference>
<dbReference type="GO" id="GO:0016887">
    <property type="term" value="F:ATP hydrolysis activity"/>
    <property type="evidence" value="ECO:0007669"/>
    <property type="project" value="InterPro"/>
</dbReference>
<dbReference type="STRING" id="1121365.GCA_000375365_01824"/>
<dbReference type="GO" id="GO:0022857">
    <property type="term" value="F:transmembrane transporter activity"/>
    <property type="evidence" value="ECO:0007669"/>
    <property type="project" value="TreeGrafter"/>
</dbReference>
<dbReference type="Gene3D" id="3.40.50.300">
    <property type="entry name" value="P-loop containing nucleotide triphosphate hydrolases"/>
    <property type="match status" value="1"/>
</dbReference>
<dbReference type="AlphaFoldDB" id="A0A2N0XA74"/>
<keyword evidence="1" id="KW-0547">Nucleotide-binding</keyword>
<dbReference type="PANTHER" id="PTHR24220:SF685">
    <property type="entry name" value="ABC TRANSPORTER RELATED"/>
    <property type="match status" value="1"/>
</dbReference>
<dbReference type="OrthoDB" id="3237158at2"/>
<dbReference type="EMBL" id="PJAF01000002">
    <property type="protein sequence ID" value="PKF69577.1"/>
    <property type="molecule type" value="Genomic_DNA"/>
</dbReference>
<dbReference type="SUPFAM" id="SSF52540">
    <property type="entry name" value="P-loop containing nucleoside triphosphate hydrolases"/>
    <property type="match status" value="1"/>
</dbReference>
<organism evidence="4 5">
    <name type="scientific">Corynebacterium mastitidis</name>
    <dbReference type="NCBI Taxonomy" id="161890"/>
    <lineage>
        <taxon>Bacteria</taxon>
        <taxon>Bacillati</taxon>
        <taxon>Actinomycetota</taxon>
        <taxon>Actinomycetes</taxon>
        <taxon>Mycobacteriales</taxon>
        <taxon>Corynebacteriaceae</taxon>
        <taxon>Corynebacterium</taxon>
    </lineage>
</organism>
<gene>
    <name evidence="4" type="ORF">CXB45_01610</name>
</gene>
<evidence type="ECO:0000313" key="5">
    <source>
        <dbReference type="Proteomes" id="UP000233249"/>
    </source>
</evidence>
<dbReference type="SMART" id="SM00382">
    <property type="entry name" value="AAA"/>
    <property type="match status" value="1"/>
</dbReference>
<evidence type="ECO:0000256" key="2">
    <source>
        <dbReference type="ARBA" id="ARBA00022840"/>
    </source>
</evidence>
<dbReference type="InterPro" id="IPR027417">
    <property type="entry name" value="P-loop_NTPase"/>
</dbReference>